<reference evidence="3" key="1">
    <citation type="journal article" date="2019" name="Int. J. Syst. Evol. Microbiol.">
        <title>The Global Catalogue of Microorganisms (GCM) 10K type strain sequencing project: providing services to taxonomists for standard genome sequencing and annotation.</title>
        <authorList>
            <consortium name="The Broad Institute Genomics Platform"/>
            <consortium name="The Broad Institute Genome Sequencing Center for Infectious Disease"/>
            <person name="Wu L."/>
            <person name="Ma J."/>
        </authorList>
    </citation>
    <scope>NUCLEOTIDE SEQUENCE [LARGE SCALE GENOMIC DNA]</scope>
    <source>
        <strain evidence="3">JCM 3146</strain>
    </source>
</reference>
<dbReference type="EMBL" id="BAAABM010000045">
    <property type="protein sequence ID" value="GAA0353496.1"/>
    <property type="molecule type" value="Genomic_DNA"/>
</dbReference>
<evidence type="ECO:0000256" key="1">
    <source>
        <dbReference type="SAM" id="MobiDB-lite"/>
    </source>
</evidence>
<evidence type="ECO:0000313" key="2">
    <source>
        <dbReference type="EMBL" id="GAA0353496.1"/>
    </source>
</evidence>
<dbReference type="Gene3D" id="3.40.50.1110">
    <property type="entry name" value="SGNH hydrolase"/>
    <property type="match status" value="1"/>
</dbReference>
<dbReference type="Proteomes" id="UP001501822">
    <property type="component" value="Unassembled WGS sequence"/>
</dbReference>
<proteinExistence type="predicted"/>
<name>A0ABP3GV17_9ACTN</name>
<feature type="region of interest" description="Disordered" evidence="1">
    <location>
        <begin position="1"/>
        <end position="32"/>
    </location>
</feature>
<dbReference type="InterPro" id="IPR036514">
    <property type="entry name" value="SGNH_hydro_sf"/>
</dbReference>
<sequence length="71" mass="7353">MVSGSAIRCSSRASGPPAPGPDRDLVGHRGAGDKVMDLEARWQADVLDARPDVVSILAHGSTGRRGDDQAS</sequence>
<organism evidence="2 3">
    <name type="scientific">Actinoallomurus spadix</name>
    <dbReference type="NCBI Taxonomy" id="79912"/>
    <lineage>
        <taxon>Bacteria</taxon>
        <taxon>Bacillati</taxon>
        <taxon>Actinomycetota</taxon>
        <taxon>Actinomycetes</taxon>
        <taxon>Streptosporangiales</taxon>
        <taxon>Thermomonosporaceae</taxon>
        <taxon>Actinoallomurus</taxon>
    </lineage>
</organism>
<feature type="compositionally biased region" description="Basic and acidic residues" evidence="1">
    <location>
        <begin position="21"/>
        <end position="32"/>
    </location>
</feature>
<comment type="caution">
    <text evidence="2">The sequence shown here is derived from an EMBL/GenBank/DDBJ whole genome shotgun (WGS) entry which is preliminary data.</text>
</comment>
<keyword evidence="3" id="KW-1185">Reference proteome</keyword>
<gene>
    <name evidence="2" type="ORF">GCM10010151_48810</name>
</gene>
<evidence type="ECO:0000313" key="3">
    <source>
        <dbReference type="Proteomes" id="UP001501822"/>
    </source>
</evidence>
<accession>A0ABP3GV17</accession>
<protein>
    <submittedName>
        <fullName evidence="2">Uncharacterized protein</fullName>
    </submittedName>
</protein>